<evidence type="ECO:0000313" key="2">
    <source>
        <dbReference type="Proteomes" id="UP000612352"/>
    </source>
</evidence>
<accession>A0ABS1BAM6</accession>
<gene>
    <name evidence="1" type="ORF">I8D64_08990</name>
</gene>
<dbReference type="Proteomes" id="UP000612352">
    <property type="component" value="Unassembled WGS sequence"/>
</dbReference>
<evidence type="ECO:0008006" key="3">
    <source>
        <dbReference type="Google" id="ProtNLM"/>
    </source>
</evidence>
<evidence type="ECO:0000313" key="1">
    <source>
        <dbReference type="EMBL" id="MBK0331537.1"/>
    </source>
</evidence>
<dbReference type="RefSeq" id="WP_200502167.1">
    <property type="nucleotide sequence ID" value="NZ_JAEDAJ010000004.1"/>
</dbReference>
<proteinExistence type="predicted"/>
<reference evidence="1 2" key="1">
    <citation type="submission" date="2020-12" db="EMBL/GenBank/DDBJ databases">
        <title>Brachybacterium sp. MASK1Z-5, whole genome shotgun sequence.</title>
        <authorList>
            <person name="Tuo L."/>
        </authorList>
    </citation>
    <scope>NUCLEOTIDE SEQUENCE [LARGE SCALE GENOMIC DNA]</scope>
    <source>
        <strain evidence="1 2">MASK1Z-5</strain>
    </source>
</reference>
<comment type="caution">
    <text evidence="1">The sequence shown here is derived from an EMBL/GenBank/DDBJ whole genome shotgun (WGS) entry which is preliminary data.</text>
</comment>
<keyword evidence="2" id="KW-1185">Reference proteome</keyword>
<sequence length="307" mass="32913">MDYSVDVPIGIRPTTTSWRYQPNTTGNSTRYSASAATANIRANIGEAWGEIATLPLDSYSERVFCHVRGDAYMPYGATGTQYGDWDLQLAWAGSTGFSTTSLSAQSMDPTLADGDGRPLGINAWDTRTDPAYASTNQQSGWANFTTTGSVLYSQFVVAAGTRRLATLGGNRSPEVYYQFRNTDTGSTWTHEGVGTAPQLISVDGGNYATGTGTTRTIPTNATTGNSRVGPRLSTALGFGVDDRFTLPDEGYWQFLIWPQAVSVGHELEVPDGVSWDPAAEEGHQIGSVFYFSESSGAVFNASLQEIA</sequence>
<protein>
    <recommendedName>
        <fullName evidence="3">Minor tail protein</fullName>
    </recommendedName>
</protein>
<name>A0ABS1BAM6_9MICO</name>
<dbReference type="EMBL" id="JAEDAJ010000004">
    <property type="protein sequence ID" value="MBK0331537.1"/>
    <property type="molecule type" value="Genomic_DNA"/>
</dbReference>
<organism evidence="1 2">
    <name type="scientific">Brachybacterium halotolerans</name>
    <dbReference type="NCBI Taxonomy" id="2795215"/>
    <lineage>
        <taxon>Bacteria</taxon>
        <taxon>Bacillati</taxon>
        <taxon>Actinomycetota</taxon>
        <taxon>Actinomycetes</taxon>
        <taxon>Micrococcales</taxon>
        <taxon>Dermabacteraceae</taxon>
        <taxon>Brachybacterium</taxon>
    </lineage>
</organism>